<evidence type="ECO:0000256" key="2">
    <source>
        <dbReference type="ARBA" id="ARBA00022692"/>
    </source>
</evidence>
<keyword evidence="8" id="KW-1185">Reference proteome</keyword>
<feature type="chain" id="PRO_5001642936" evidence="6">
    <location>
        <begin position="32"/>
        <end position="220"/>
    </location>
</feature>
<dbReference type="STRING" id="180498.A0A067JM68"/>
<keyword evidence="3 5" id="KW-1133">Transmembrane helix</keyword>
<organism evidence="7 8">
    <name type="scientific">Jatropha curcas</name>
    <name type="common">Barbados nut</name>
    <dbReference type="NCBI Taxonomy" id="180498"/>
    <lineage>
        <taxon>Eukaryota</taxon>
        <taxon>Viridiplantae</taxon>
        <taxon>Streptophyta</taxon>
        <taxon>Embryophyta</taxon>
        <taxon>Tracheophyta</taxon>
        <taxon>Spermatophyta</taxon>
        <taxon>Magnoliopsida</taxon>
        <taxon>eudicotyledons</taxon>
        <taxon>Gunneridae</taxon>
        <taxon>Pentapetalae</taxon>
        <taxon>rosids</taxon>
        <taxon>fabids</taxon>
        <taxon>Malpighiales</taxon>
        <taxon>Euphorbiaceae</taxon>
        <taxon>Crotonoideae</taxon>
        <taxon>Jatropheae</taxon>
        <taxon>Jatropha</taxon>
    </lineage>
</organism>
<keyword evidence="6" id="KW-0732">Signal</keyword>
<dbReference type="OrthoDB" id="448280at2759"/>
<dbReference type="AlphaFoldDB" id="A0A067JM68"/>
<dbReference type="PANTHER" id="PTHR11040">
    <property type="entry name" value="ZINC/IRON TRANSPORTER"/>
    <property type="match status" value="1"/>
</dbReference>
<gene>
    <name evidence="7" type="ORF">JCGZ_27108</name>
</gene>
<feature type="transmembrane region" description="Helical" evidence="5">
    <location>
        <begin position="58"/>
        <end position="79"/>
    </location>
</feature>
<evidence type="ECO:0000313" key="8">
    <source>
        <dbReference type="Proteomes" id="UP000027138"/>
    </source>
</evidence>
<feature type="transmembrane region" description="Helical" evidence="5">
    <location>
        <begin position="132"/>
        <end position="153"/>
    </location>
</feature>
<dbReference type="Pfam" id="PF02535">
    <property type="entry name" value="Zip"/>
    <property type="match status" value="1"/>
</dbReference>
<keyword evidence="4 5" id="KW-0472">Membrane</keyword>
<sequence length="220" mass="24307">MTIKDKRSSSYSCKILTIFSLILLFPIFISASNSKCNCQTHEPHQEDHKPISEVLTYKLISIASILSASAFGVSLPFLVKNISFLNPQGQIFTLIKSFAAGVILATGFIHILPDATESLTSPCLEETPWRKFPFTGFVSMLSAIGTLMMESLATGYHKRSELRKALPISGDDHLDHDHNGGNASGSGHLHGSSFALQRTNASELKRHRIVSQVRYKDKCW</sequence>
<name>A0A067JM68_JATCU</name>
<feature type="signal peptide" evidence="6">
    <location>
        <begin position="1"/>
        <end position="31"/>
    </location>
</feature>
<evidence type="ECO:0000313" key="7">
    <source>
        <dbReference type="EMBL" id="KDP23908.1"/>
    </source>
</evidence>
<dbReference type="PANTHER" id="PTHR11040:SF71">
    <property type="entry name" value="ZIP METAL ION TRANSPORTER FAMILY PROTEIN"/>
    <property type="match status" value="1"/>
</dbReference>
<feature type="transmembrane region" description="Helical" evidence="5">
    <location>
        <begin position="91"/>
        <end position="112"/>
    </location>
</feature>
<evidence type="ECO:0000256" key="6">
    <source>
        <dbReference type="SAM" id="SignalP"/>
    </source>
</evidence>
<evidence type="ECO:0000256" key="3">
    <source>
        <dbReference type="ARBA" id="ARBA00022989"/>
    </source>
</evidence>
<proteinExistence type="predicted"/>
<comment type="subcellular location">
    <subcellularLocation>
        <location evidence="1">Membrane</location>
        <topology evidence="1">Multi-pass membrane protein</topology>
    </subcellularLocation>
</comment>
<accession>A0A067JM68</accession>
<evidence type="ECO:0000256" key="1">
    <source>
        <dbReference type="ARBA" id="ARBA00004141"/>
    </source>
</evidence>
<dbReference type="InterPro" id="IPR003689">
    <property type="entry name" value="ZIP"/>
</dbReference>
<keyword evidence="2 5" id="KW-0812">Transmembrane</keyword>
<protein>
    <submittedName>
        <fullName evidence="7">Uncharacterized protein</fullName>
    </submittedName>
</protein>
<reference evidence="7 8" key="1">
    <citation type="journal article" date="2014" name="PLoS ONE">
        <title>Global Analysis of Gene Expression Profiles in Physic Nut (Jatropha curcas L.) Seedlings Exposed to Salt Stress.</title>
        <authorList>
            <person name="Zhang L."/>
            <person name="Zhang C."/>
            <person name="Wu P."/>
            <person name="Chen Y."/>
            <person name="Li M."/>
            <person name="Jiang H."/>
            <person name="Wu G."/>
        </authorList>
    </citation>
    <scope>NUCLEOTIDE SEQUENCE [LARGE SCALE GENOMIC DNA]</scope>
    <source>
        <strain evidence="8">cv. GZQX0401</strain>
        <tissue evidence="7">Young leaves</tissue>
    </source>
</reference>
<evidence type="ECO:0000256" key="4">
    <source>
        <dbReference type="ARBA" id="ARBA00023136"/>
    </source>
</evidence>
<dbReference type="GO" id="GO:0005886">
    <property type="term" value="C:plasma membrane"/>
    <property type="evidence" value="ECO:0007669"/>
    <property type="project" value="TreeGrafter"/>
</dbReference>
<dbReference type="Proteomes" id="UP000027138">
    <property type="component" value="Unassembled WGS sequence"/>
</dbReference>
<dbReference type="EMBL" id="KK915175">
    <property type="protein sequence ID" value="KDP23908.1"/>
    <property type="molecule type" value="Genomic_DNA"/>
</dbReference>
<evidence type="ECO:0000256" key="5">
    <source>
        <dbReference type="SAM" id="Phobius"/>
    </source>
</evidence>
<dbReference type="GO" id="GO:0005385">
    <property type="term" value="F:zinc ion transmembrane transporter activity"/>
    <property type="evidence" value="ECO:0007669"/>
    <property type="project" value="TreeGrafter"/>
</dbReference>